<proteinExistence type="predicted"/>
<evidence type="ECO:0000313" key="3">
    <source>
        <dbReference type="Proteomes" id="UP001321473"/>
    </source>
</evidence>
<dbReference type="EMBL" id="JARKHS020006245">
    <property type="protein sequence ID" value="KAK8782841.1"/>
    <property type="molecule type" value="Genomic_DNA"/>
</dbReference>
<comment type="caution">
    <text evidence="2">The sequence shown here is derived from an EMBL/GenBank/DDBJ whole genome shotgun (WGS) entry which is preliminary data.</text>
</comment>
<dbReference type="Gene3D" id="2.10.25.10">
    <property type="entry name" value="Laminin"/>
    <property type="match status" value="1"/>
</dbReference>
<organism evidence="2 3">
    <name type="scientific">Amblyomma americanum</name>
    <name type="common">Lone star tick</name>
    <dbReference type="NCBI Taxonomy" id="6943"/>
    <lineage>
        <taxon>Eukaryota</taxon>
        <taxon>Metazoa</taxon>
        <taxon>Ecdysozoa</taxon>
        <taxon>Arthropoda</taxon>
        <taxon>Chelicerata</taxon>
        <taxon>Arachnida</taxon>
        <taxon>Acari</taxon>
        <taxon>Parasitiformes</taxon>
        <taxon>Ixodida</taxon>
        <taxon>Ixodoidea</taxon>
        <taxon>Ixodidae</taxon>
        <taxon>Amblyomminae</taxon>
        <taxon>Amblyomma</taxon>
    </lineage>
</organism>
<evidence type="ECO:0000256" key="1">
    <source>
        <dbReference type="SAM" id="SignalP"/>
    </source>
</evidence>
<keyword evidence="1" id="KW-0732">Signal</keyword>
<feature type="chain" id="PRO_5042979173" evidence="1">
    <location>
        <begin position="19"/>
        <end position="342"/>
    </location>
</feature>
<keyword evidence="3" id="KW-1185">Reference proteome</keyword>
<protein>
    <submittedName>
        <fullName evidence="2">Uncharacterized protein</fullName>
    </submittedName>
</protein>
<evidence type="ECO:0000313" key="2">
    <source>
        <dbReference type="EMBL" id="KAK8782841.1"/>
    </source>
</evidence>
<accession>A0AAQ4F7L4</accession>
<name>A0AAQ4F7L4_AMBAM</name>
<dbReference type="AlphaFoldDB" id="A0AAQ4F7L4"/>
<sequence>MHRLTLIACLGFVSAVSSNPLIADDDICSTAGKLCGKVPCVPHQDPQYFTCQCGKEQYFNATAQRCYHTRSCGLYPCSMGTCEDNDGNAERSCRCMNFKNVAPNCLPENAFKIACGDARGEIQQTEDGVTCRCPEGMKWEENECKSIACTNKDDTCVNICYNKPLLEDKRCCQGWDTASCSAVHEESTYCKPGTISIGQHLNCTNVCAAGQSECEYQCAYTDVRSSEYTCLCPPEQVLNSDQRTCSDRTSCNSQEEKNCSAIGKQCMFENGKAKCSCADDNIELNDTCTEQTCDREESWSYMRITMHFVVDLHRSSNRSLKETLRNEKICPVSTDYRTQMTK</sequence>
<feature type="signal peptide" evidence="1">
    <location>
        <begin position="1"/>
        <end position="18"/>
    </location>
</feature>
<gene>
    <name evidence="2" type="ORF">V5799_015821</name>
</gene>
<reference evidence="2 3" key="1">
    <citation type="journal article" date="2023" name="Arcadia Sci">
        <title>De novo assembly of a long-read Amblyomma americanum tick genome.</title>
        <authorList>
            <person name="Chou S."/>
            <person name="Poskanzer K.E."/>
            <person name="Rollins M."/>
            <person name="Thuy-Boun P.S."/>
        </authorList>
    </citation>
    <scope>NUCLEOTIDE SEQUENCE [LARGE SCALE GENOMIC DNA]</scope>
    <source>
        <strain evidence="2">F_SG_1</strain>
        <tissue evidence="2">Salivary glands</tissue>
    </source>
</reference>
<dbReference type="Proteomes" id="UP001321473">
    <property type="component" value="Unassembled WGS sequence"/>
</dbReference>